<protein>
    <submittedName>
        <fullName evidence="1">Uncharacterized protein</fullName>
    </submittedName>
</protein>
<gene>
    <name evidence="1" type="ORF">TSUD_280260</name>
</gene>
<organism evidence="1 2">
    <name type="scientific">Trifolium subterraneum</name>
    <name type="common">Subterranean clover</name>
    <dbReference type="NCBI Taxonomy" id="3900"/>
    <lineage>
        <taxon>Eukaryota</taxon>
        <taxon>Viridiplantae</taxon>
        <taxon>Streptophyta</taxon>
        <taxon>Embryophyta</taxon>
        <taxon>Tracheophyta</taxon>
        <taxon>Spermatophyta</taxon>
        <taxon>Magnoliopsida</taxon>
        <taxon>eudicotyledons</taxon>
        <taxon>Gunneridae</taxon>
        <taxon>Pentapetalae</taxon>
        <taxon>rosids</taxon>
        <taxon>fabids</taxon>
        <taxon>Fabales</taxon>
        <taxon>Fabaceae</taxon>
        <taxon>Papilionoideae</taxon>
        <taxon>50 kb inversion clade</taxon>
        <taxon>NPAAA clade</taxon>
        <taxon>Hologalegina</taxon>
        <taxon>IRL clade</taxon>
        <taxon>Trifolieae</taxon>
        <taxon>Trifolium</taxon>
    </lineage>
</organism>
<proteinExistence type="predicted"/>
<dbReference type="Proteomes" id="UP000242715">
    <property type="component" value="Unassembled WGS sequence"/>
</dbReference>
<evidence type="ECO:0000313" key="2">
    <source>
        <dbReference type="Proteomes" id="UP000242715"/>
    </source>
</evidence>
<keyword evidence="2" id="KW-1185">Reference proteome</keyword>
<reference evidence="2" key="1">
    <citation type="journal article" date="2017" name="Front. Plant Sci.">
        <title>Climate Clever Clovers: New Paradigm to Reduce the Environmental Footprint of Ruminants by Breeding Low Methanogenic Forages Utilizing Haplotype Variation.</title>
        <authorList>
            <person name="Kaur P."/>
            <person name="Appels R."/>
            <person name="Bayer P.E."/>
            <person name="Keeble-Gagnere G."/>
            <person name="Wang J."/>
            <person name="Hirakawa H."/>
            <person name="Shirasawa K."/>
            <person name="Vercoe P."/>
            <person name="Stefanova K."/>
            <person name="Durmic Z."/>
            <person name="Nichols P."/>
            <person name="Revell C."/>
            <person name="Isobe S.N."/>
            <person name="Edwards D."/>
            <person name="Erskine W."/>
        </authorList>
    </citation>
    <scope>NUCLEOTIDE SEQUENCE [LARGE SCALE GENOMIC DNA]</scope>
    <source>
        <strain evidence="2">cv. Daliak</strain>
    </source>
</reference>
<name>A0A2Z6PPN0_TRISU</name>
<dbReference type="EMBL" id="DF974367">
    <property type="protein sequence ID" value="GAU47967.1"/>
    <property type="molecule type" value="Genomic_DNA"/>
</dbReference>
<accession>A0A2Z6PPN0</accession>
<sequence>MMVKGKEDHEHCERDWRLGFEFAIVKMESPRPEGWFGFQPSQKGSGSRKALTLLMGNFDPLFFPPPRFWFRKGSTSSLREEEFEFATPVRERLR</sequence>
<evidence type="ECO:0000313" key="1">
    <source>
        <dbReference type="EMBL" id="GAU47967.1"/>
    </source>
</evidence>
<dbReference type="AlphaFoldDB" id="A0A2Z6PPN0"/>